<keyword evidence="2" id="KW-0812">Transmembrane</keyword>
<dbReference type="AlphaFoldDB" id="A0AAE0GU22"/>
<proteinExistence type="predicted"/>
<sequence length="725" mass="77415">MLETSDLSGASAYYSGTVTPFRGKRVNDTSEIEGIFEDTTSNYSGFEICLGCADGEPNIITNTSNTGYNSCAAWITTLEMFYSDRSIAGNDCSYISDAILKMLQDGYDDLTTVMDADEVEAEITKKCLASCEMCAPDFSYSSFTSGDSCSANNCTEIPTVNECSTAAIALGYQDLYVGVYHDANLPPGCLVQGNDESGALKFNSIGIAAGDTDQACTSEQPCLCLCLPPPPPPPPLPSCAPPPPPPPSPPPSPPPPTLLPSPPRLSCASATAVTSPTPVTSTSHHHGGSRNCGYHDPVFHRRKRGGSVERDGGHGERSAATSPISSTASSATTSCASSAASAAAFSAFSCASATAGTSPTSANRISNYTVPHRPPMTLSPTSATPTGSTTTAHPTSGASSESQSQDMNVVIGIGVTFLLLMVGAVVYVYNKDRIWYTVDRALMQMLKCWVVDAEDLDDPESNVGHAGKDAVFDNNVENAVFCAADDPVESHVWDYRQNPAFEHGTHHNATQENVQLVEARGGHGGRGEELFWKDLMLSTINQHIEELKDEVHMLKCAVVITRNLKREVENEVTTVLEGSVAAIKAMMIASGKSRLGGEQKEAVTHAFTVVKAQLDSVRTSKNKHATDLQFPTEEQMEELAGIFEAVNNPIQHSQAPNAAVPTFVSEIHRSVEKIHPNAGNPTDIVNRLKRLLSRGTICDVAEFEEYIQCIKRNLNPVNVNIKVPA</sequence>
<keyword evidence="2" id="KW-1133">Transmembrane helix</keyword>
<evidence type="ECO:0000256" key="2">
    <source>
        <dbReference type="SAM" id="Phobius"/>
    </source>
</evidence>
<feature type="compositionally biased region" description="Pro residues" evidence="1">
    <location>
        <begin position="237"/>
        <end position="263"/>
    </location>
</feature>
<dbReference type="Proteomes" id="UP001190700">
    <property type="component" value="Unassembled WGS sequence"/>
</dbReference>
<evidence type="ECO:0000256" key="1">
    <source>
        <dbReference type="SAM" id="MobiDB-lite"/>
    </source>
</evidence>
<feature type="compositionally biased region" description="Low complexity" evidence="1">
    <location>
        <begin position="264"/>
        <end position="282"/>
    </location>
</feature>
<feature type="compositionally biased region" description="Low complexity" evidence="1">
    <location>
        <begin position="318"/>
        <end position="330"/>
    </location>
</feature>
<feature type="region of interest" description="Disordered" evidence="1">
    <location>
        <begin position="237"/>
        <end position="330"/>
    </location>
</feature>
<name>A0AAE0GU22_9CHLO</name>
<comment type="caution">
    <text evidence="3">The sequence shown here is derived from an EMBL/GenBank/DDBJ whole genome shotgun (WGS) entry which is preliminary data.</text>
</comment>
<keyword evidence="4" id="KW-1185">Reference proteome</keyword>
<evidence type="ECO:0000313" key="4">
    <source>
        <dbReference type="Proteomes" id="UP001190700"/>
    </source>
</evidence>
<feature type="compositionally biased region" description="Basic and acidic residues" evidence="1">
    <location>
        <begin position="306"/>
        <end position="317"/>
    </location>
</feature>
<feature type="transmembrane region" description="Helical" evidence="2">
    <location>
        <begin position="409"/>
        <end position="430"/>
    </location>
</feature>
<dbReference type="SUPFAM" id="SSF101447">
    <property type="entry name" value="Formin homology 2 domain (FH2 domain)"/>
    <property type="match status" value="1"/>
</dbReference>
<keyword evidence="2" id="KW-0472">Membrane</keyword>
<organism evidence="3 4">
    <name type="scientific">Cymbomonas tetramitiformis</name>
    <dbReference type="NCBI Taxonomy" id="36881"/>
    <lineage>
        <taxon>Eukaryota</taxon>
        <taxon>Viridiplantae</taxon>
        <taxon>Chlorophyta</taxon>
        <taxon>Pyramimonadophyceae</taxon>
        <taxon>Pyramimonadales</taxon>
        <taxon>Pyramimonadaceae</taxon>
        <taxon>Cymbomonas</taxon>
    </lineage>
</organism>
<protein>
    <submittedName>
        <fullName evidence="3">Uncharacterized protein</fullName>
    </submittedName>
</protein>
<reference evidence="3 4" key="1">
    <citation type="journal article" date="2015" name="Genome Biol. Evol.">
        <title>Comparative Genomics of a Bacterivorous Green Alga Reveals Evolutionary Causalities and Consequences of Phago-Mixotrophic Mode of Nutrition.</title>
        <authorList>
            <person name="Burns J.A."/>
            <person name="Paasch A."/>
            <person name="Narechania A."/>
            <person name="Kim E."/>
        </authorList>
    </citation>
    <scope>NUCLEOTIDE SEQUENCE [LARGE SCALE GENOMIC DNA]</scope>
    <source>
        <strain evidence="3 4">PLY_AMNH</strain>
    </source>
</reference>
<gene>
    <name evidence="3" type="ORF">CYMTET_8133</name>
</gene>
<feature type="compositionally biased region" description="Low complexity" evidence="1">
    <location>
        <begin position="379"/>
        <end position="400"/>
    </location>
</feature>
<feature type="region of interest" description="Disordered" evidence="1">
    <location>
        <begin position="355"/>
        <end position="404"/>
    </location>
</feature>
<accession>A0AAE0GU22</accession>
<dbReference type="EMBL" id="LGRX02002442">
    <property type="protein sequence ID" value="KAK3284205.1"/>
    <property type="molecule type" value="Genomic_DNA"/>
</dbReference>
<evidence type="ECO:0000313" key="3">
    <source>
        <dbReference type="EMBL" id="KAK3284205.1"/>
    </source>
</evidence>